<dbReference type="Pfam" id="PF13483">
    <property type="entry name" value="Lactamase_B_3"/>
    <property type="match status" value="1"/>
</dbReference>
<reference evidence="1" key="1">
    <citation type="submission" date="2021-06" db="EMBL/GenBank/DDBJ databases">
        <authorList>
            <person name="Criscuolo A."/>
        </authorList>
    </citation>
    <scope>NUCLEOTIDE SEQUENCE</scope>
    <source>
        <strain evidence="1">CIP111803</strain>
    </source>
</reference>
<protein>
    <recommendedName>
        <fullName evidence="3">MBL fold metallo-hydrolase</fullName>
    </recommendedName>
</protein>
<accession>A0A916JU04</accession>
<evidence type="ECO:0008006" key="3">
    <source>
        <dbReference type="Google" id="ProtNLM"/>
    </source>
</evidence>
<dbReference type="EMBL" id="CAJVAP010000004">
    <property type="protein sequence ID" value="CAG7600734.1"/>
    <property type="molecule type" value="Genomic_DNA"/>
</dbReference>
<proteinExistence type="predicted"/>
<evidence type="ECO:0000313" key="2">
    <source>
        <dbReference type="Proteomes" id="UP000693892"/>
    </source>
</evidence>
<dbReference type="PANTHER" id="PTHR43546:SF3">
    <property type="entry name" value="UPF0173 METAL-DEPENDENT HYDROLASE MJ1163"/>
    <property type="match status" value="1"/>
</dbReference>
<dbReference type="AlphaFoldDB" id="A0A916JU04"/>
<dbReference type="RefSeq" id="WP_218114056.1">
    <property type="nucleotide sequence ID" value="NZ_CAJVAP010000004.1"/>
</dbReference>
<evidence type="ECO:0000313" key="1">
    <source>
        <dbReference type="EMBL" id="CAG7600734.1"/>
    </source>
</evidence>
<dbReference type="InterPro" id="IPR050114">
    <property type="entry name" value="UPF0173_UPF0282_UlaG_hydrolase"/>
</dbReference>
<gene>
    <name evidence="1" type="ORF">LEUCIP111803_00395</name>
</gene>
<sequence length="229" mass="24437">MRCLRLTHAGLVVERDGASLFVDPGDFSDRGEIAAAIAAVHAASAPPAGIVITHEHRDHWTPENVTAIREAALGIPILTTQATAETLAEAGIDGARVVLPGDRITAGPFELEFYGGRHELLHSSIPVIENVGVRIDDTLAWGGDSLVHPPFRADALGIPIGSPWSNLAQVLDFTLNAAPRRAYLTHDGILSERGLGLFTQRVRACLEQAGGELIRLPHVVKDPGARLEL</sequence>
<dbReference type="Proteomes" id="UP000693892">
    <property type="component" value="Unassembled WGS sequence"/>
</dbReference>
<organism evidence="1 2">
    <name type="scientific">Leucobacter soli</name>
    <dbReference type="NCBI Taxonomy" id="2812850"/>
    <lineage>
        <taxon>Bacteria</taxon>
        <taxon>Bacillati</taxon>
        <taxon>Actinomycetota</taxon>
        <taxon>Actinomycetes</taxon>
        <taxon>Micrococcales</taxon>
        <taxon>Microbacteriaceae</taxon>
        <taxon>Leucobacter</taxon>
    </lineage>
</organism>
<name>A0A916JU04_9MICO</name>
<comment type="caution">
    <text evidence="1">The sequence shown here is derived from an EMBL/GenBank/DDBJ whole genome shotgun (WGS) entry which is preliminary data.</text>
</comment>
<dbReference type="PANTHER" id="PTHR43546">
    <property type="entry name" value="UPF0173 METAL-DEPENDENT HYDROLASE MJ1163-RELATED"/>
    <property type="match status" value="1"/>
</dbReference>
<keyword evidence="2" id="KW-1185">Reference proteome</keyword>